<evidence type="ECO:0000313" key="10">
    <source>
        <dbReference type="Proteomes" id="UP001230156"/>
    </source>
</evidence>
<evidence type="ECO:0000256" key="5">
    <source>
        <dbReference type="ARBA" id="ARBA00023136"/>
    </source>
</evidence>
<dbReference type="Proteomes" id="UP001230156">
    <property type="component" value="Unassembled WGS sequence"/>
</dbReference>
<accession>A0ABU0YR67</accession>
<dbReference type="InterPro" id="IPR050445">
    <property type="entry name" value="Bact_polysacc_biosynth/exp"/>
</dbReference>
<evidence type="ECO:0000256" key="4">
    <source>
        <dbReference type="ARBA" id="ARBA00022989"/>
    </source>
</evidence>
<dbReference type="InterPro" id="IPR003856">
    <property type="entry name" value="LPS_length_determ_N"/>
</dbReference>
<keyword evidence="6" id="KW-0175">Coiled coil</keyword>
<evidence type="ECO:0000313" key="9">
    <source>
        <dbReference type="EMBL" id="MDQ7250207.1"/>
    </source>
</evidence>
<evidence type="ECO:0000256" key="3">
    <source>
        <dbReference type="ARBA" id="ARBA00022692"/>
    </source>
</evidence>
<evidence type="ECO:0000256" key="6">
    <source>
        <dbReference type="SAM" id="Coils"/>
    </source>
</evidence>
<evidence type="ECO:0000256" key="7">
    <source>
        <dbReference type="SAM" id="Phobius"/>
    </source>
</evidence>
<keyword evidence="10" id="KW-1185">Reference proteome</keyword>
<organism evidence="9 10">
    <name type="scientific">Dongia sedimenti</name>
    <dbReference type="NCBI Taxonomy" id="3064282"/>
    <lineage>
        <taxon>Bacteria</taxon>
        <taxon>Pseudomonadati</taxon>
        <taxon>Pseudomonadota</taxon>
        <taxon>Alphaproteobacteria</taxon>
        <taxon>Rhodospirillales</taxon>
        <taxon>Dongiaceae</taxon>
        <taxon>Dongia</taxon>
    </lineage>
</organism>
<evidence type="ECO:0000256" key="2">
    <source>
        <dbReference type="ARBA" id="ARBA00022475"/>
    </source>
</evidence>
<evidence type="ECO:0000259" key="8">
    <source>
        <dbReference type="Pfam" id="PF02706"/>
    </source>
</evidence>
<keyword evidence="5 7" id="KW-0472">Membrane</keyword>
<comment type="caution">
    <text evidence="9">The sequence shown here is derived from an EMBL/GenBank/DDBJ whole genome shotgun (WGS) entry which is preliminary data.</text>
</comment>
<keyword evidence="3 7" id="KW-0812">Transmembrane</keyword>
<keyword evidence="4 7" id="KW-1133">Transmembrane helix</keyword>
<dbReference type="Pfam" id="PF02706">
    <property type="entry name" value="Wzz"/>
    <property type="match status" value="1"/>
</dbReference>
<dbReference type="PANTHER" id="PTHR32309">
    <property type="entry name" value="TYROSINE-PROTEIN KINASE"/>
    <property type="match status" value="1"/>
</dbReference>
<comment type="subcellular location">
    <subcellularLocation>
        <location evidence="1">Cell membrane</location>
        <topology evidence="1">Multi-pass membrane protein</topology>
    </subcellularLocation>
</comment>
<feature type="transmembrane region" description="Helical" evidence="7">
    <location>
        <begin position="553"/>
        <end position="575"/>
    </location>
</feature>
<keyword evidence="2" id="KW-1003">Cell membrane</keyword>
<dbReference type="EMBL" id="JAUYVI010000006">
    <property type="protein sequence ID" value="MDQ7250207.1"/>
    <property type="molecule type" value="Genomic_DNA"/>
</dbReference>
<dbReference type="PANTHER" id="PTHR32309:SF13">
    <property type="entry name" value="FERRIC ENTEROBACTIN TRANSPORT PROTEIN FEPE"/>
    <property type="match status" value="1"/>
</dbReference>
<feature type="transmembrane region" description="Helical" evidence="7">
    <location>
        <begin position="492"/>
        <end position="512"/>
    </location>
</feature>
<protein>
    <submittedName>
        <fullName evidence="9">Wzz/FepE/Etk N-terminal domain-containing protein</fullName>
    </submittedName>
</protein>
<gene>
    <name evidence="9" type="ORF">Q8A70_21125</name>
</gene>
<sequence length="591" mass="65267">MAIVQTGQLGFDGEGLLGNINILHTVRRRKWIGLGVAIAAFGCAVTIALMWPPTYQSTATILIEEPDVPAELVKSTVSTYADQRLQVIEQRVMTNQNLSDIIDRFGLFQEALATTPRSELINVLRNKINLAVLSADFVSNKSRNDQPLATIAFTVSFSSQNPRTAQQVASRLTDLYLAENVQTRTEKAAGTTEFLTQQSTKLYQDVDDAEKKLTEFKTKNSGTLPEQVDTNMRILEALQSQLMQNRSTLEQLNEKRSFLQGQLGSISPYMPMTAGGMPATPQAQLMALELQYIDLSSRYGPKHPQVIHLQKQIDSLKNQVGTTDEPTSTQARLSQLQAQLSDALQRYGEKHPTVQKLRQQLDELQTEVAKAPGASMLTAPKGPPDNPMYIQMQNQLGEATAQMQGIQMETAALQAKVEDTQQRVLQTQALSGQYSSLQQQYEAAVKRYQDFKDKEADAQVAQSMEQQSKSETFSVIEAPDFPERPIKPNRKLLLLAGAVVAAMFAAAAMLILELLDSKVYEPRGLQLVFGEVPLATVPYITTPRERTNKWIKVAAVFLVGIAAIAGGLVALHTLVTPLDVLWAAFINRINP</sequence>
<reference evidence="10" key="1">
    <citation type="submission" date="2023-08" db="EMBL/GenBank/DDBJ databases">
        <title>Rhodospirillaceae gen. nov., a novel taxon isolated from the Yangtze River Yuezi River estuary sludge.</title>
        <authorList>
            <person name="Ruan L."/>
        </authorList>
    </citation>
    <scope>NUCLEOTIDE SEQUENCE [LARGE SCALE GENOMIC DNA]</scope>
    <source>
        <strain evidence="10">R-7</strain>
    </source>
</reference>
<proteinExistence type="predicted"/>
<evidence type="ECO:0000256" key="1">
    <source>
        <dbReference type="ARBA" id="ARBA00004651"/>
    </source>
</evidence>
<feature type="coiled-coil region" evidence="6">
    <location>
        <begin position="403"/>
        <end position="454"/>
    </location>
</feature>
<feature type="transmembrane region" description="Helical" evidence="7">
    <location>
        <begin position="31"/>
        <end position="51"/>
    </location>
</feature>
<dbReference type="RefSeq" id="WP_379959160.1">
    <property type="nucleotide sequence ID" value="NZ_JAUYVI010000006.1"/>
</dbReference>
<feature type="domain" description="Polysaccharide chain length determinant N-terminal" evidence="8">
    <location>
        <begin position="21"/>
        <end position="97"/>
    </location>
</feature>
<name>A0ABU0YR67_9PROT</name>